<gene>
    <name evidence="2" type="ORF">EDS130_LOCUS26413</name>
</gene>
<sequence length="817" mass="95895">MYANLEQQLETIERNSIGWKSLTFYDRSLLQQLSTCLQSCLAITPEDSFLNLVMNQRTQVFDMFECISTHLFKQWNHHKRSLVNEQMNYLTLVGKFNRRIALTLQNDNDDPYSNEDDDEQKNSNLEQQKRVRELLFDNNNDLFVLLVDMLPRISEHDFDFIDMILPWYESYIFFEHSYIDSTLDDKFLSFNQQIIQCLKSNEYERSLLIFEHDQTLITTVRHRFYLGICTMAMGVHVNCDDNECDDAKNLLESYLSRYITFIHHLLQDDQINSLNNLICITGIISYLVNYTLIIENDTNRQFLIDLFVLVLNEKFYGSIFANWSTYETILMDSVICYLIIYCYDDRLLVAEMIRTDKNYVKKLEHLIDQAQNAGNRRIAIMTQLFLLILTSCTKNYDLAEKFFLLCLTYIQMSLDNTQSYHYNRIPMSLFFKSILHIMKYEPIQEIIAQHYLNLFTDILINYEKKCLHENIIYRECAMIACTILWSLSFNENIRKQLKHCDKDFFDVLQAINTNTNESTVKQATCGLLYNLNRLVFDRNSSTANDNFGKTIGISYDSSDQATVVMIEQELNKSGYRVWTNYDHMDDQFVPTFVSLMTSTQYLIVCLSDMYRMNNRCRTELLYATASGHHVLSWKVQIPTNDPEENERVRVRAVETLLKRITSIGTTSQQGAELGEVAIHMEKHSTPTNFNRRRRTKQIMNVENWTNAEVLAWCEPLNMPGFSKLFARFDGQSVLKLYEFCKQNSTETVAVLNNDLHNICKQENEVDIQISVHEFIRFQIEVEKLITPSIMRGSALSLSSWKSSLPKKRLKIRTCSIL</sequence>
<organism evidence="2 3">
    <name type="scientific">Adineta ricciae</name>
    <name type="common">Rotifer</name>
    <dbReference type="NCBI Taxonomy" id="249248"/>
    <lineage>
        <taxon>Eukaryota</taxon>
        <taxon>Metazoa</taxon>
        <taxon>Spiralia</taxon>
        <taxon>Gnathifera</taxon>
        <taxon>Rotifera</taxon>
        <taxon>Eurotatoria</taxon>
        <taxon>Bdelloidea</taxon>
        <taxon>Adinetida</taxon>
        <taxon>Adinetidae</taxon>
        <taxon>Adineta</taxon>
    </lineage>
</organism>
<dbReference type="EMBL" id="CAJNOJ010000160">
    <property type="protein sequence ID" value="CAF1220948.1"/>
    <property type="molecule type" value="Genomic_DNA"/>
</dbReference>
<dbReference type="PANTHER" id="PTHR46270">
    <property type="entry name" value="ARMADILLO-TYPE FOLD-RELATED"/>
    <property type="match status" value="1"/>
</dbReference>
<protein>
    <recommendedName>
        <fullName evidence="1">TIR domain-containing protein</fullName>
    </recommendedName>
</protein>
<feature type="domain" description="TIR" evidence="1">
    <location>
        <begin position="553"/>
        <end position="625"/>
    </location>
</feature>
<evidence type="ECO:0000313" key="2">
    <source>
        <dbReference type="EMBL" id="CAF1220948.1"/>
    </source>
</evidence>
<name>A0A814XVR5_ADIRI</name>
<dbReference type="InterPro" id="IPR035897">
    <property type="entry name" value="Toll_tir_struct_dom_sf"/>
</dbReference>
<dbReference type="Proteomes" id="UP000663852">
    <property type="component" value="Unassembled WGS sequence"/>
</dbReference>
<dbReference type="SUPFAM" id="SSF52200">
    <property type="entry name" value="Toll/Interleukin receptor TIR domain"/>
    <property type="match status" value="1"/>
</dbReference>
<reference evidence="2" key="1">
    <citation type="submission" date="2021-02" db="EMBL/GenBank/DDBJ databases">
        <authorList>
            <person name="Nowell W R."/>
        </authorList>
    </citation>
    <scope>NUCLEOTIDE SEQUENCE</scope>
</reference>
<dbReference type="Gene3D" id="3.40.50.10140">
    <property type="entry name" value="Toll/interleukin-1 receptor homology (TIR) domain"/>
    <property type="match status" value="1"/>
</dbReference>
<dbReference type="Pfam" id="PF13676">
    <property type="entry name" value="TIR_2"/>
    <property type="match status" value="1"/>
</dbReference>
<dbReference type="OrthoDB" id="10032599at2759"/>
<evidence type="ECO:0000259" key="1">
    <source>
        <dbReference type="Pfam" id="PF13676"/>
    </source>
</evidence>
<comment type="caution">
    <text evidence="2">The sequence shown here is derived from an EMBL/GenBank/DDBJ whole genome shotgun (WGS) entry which is preliminary data.</text>
</comment>
<dbReference type="PANTHER" id="PTHR46270:SF2">
    <property type="entry name" value="TIR DOMAIN-CONTAINING PROTEIN"/>
    <property type="match status" value="1"/>
</dbReference>
<evidence type="ECO:0000313" key="3">
    <source>
        <dbReference type="Proteomes" id="UP000663852"/>
    </source>
</evidence>
<accession>A0A814XVR5</accession>
<dbReference type="AlphaFoldDB" id="A0A814XVR5"/>
<dbReference type="InterPro" id="IPR000157">
    <property type="entry name" value="TIR_dom"/>
</dbReference>
<proteinExistence type="predicted"/>
<dbReference type="GO" id="GO:0007165">
    <property type="term" value="P:signal transduction"/>
    <property type="evidence" value="ECO:0007669"/>
    <property type="project" value="InterPro"/>
</dbReference>